<dbReference type="Proteomes" id="UP000054636">
    <property type="component" value="Unassembled WGS sequence"/>
</dbReference>
<evidence type="ECO:0000313" key="2">
    <source>
        <dbReference type="EMBL" id="KUF98364.1"/>
    </source>
</evidence>
<evidence type="ECO:0000256" key="1">
    <source>
        <dbReference type="SAM" id="MobiDB-lite"/>
    </source>
</evidence>
<reference evidence="2 3" key="1">
    <citation type="submission" date="2015-11" db="EMBL/GenBank/DDBJ databases">
        <title>Genomes and virulence difference between two physiological races of Phytophthora nicotianae.</title>
        <authorList>
            <person name="Liu H."/>
            <person name="Ma X."/>
            <person name="Yu H."/>
            <person name="Fang D."/>
            <person name="Li Y."/>
            <person name="Wang X."/>
            <person name="Wang W."/>
            <person name="Dong Y."/>
            <person name="Xiao B."/>
        </authorList>
    </citation>
    <scope>NUCLEOTIDE SEQUENCE [LARGE SCALE GENOMIC DNA]</scope>
    <source>
        <strain evidence="3">race 1</strain>
    </source>
</reference>
<feature type="compositionally biased region" description="Basic and acidic residues" evidence="1">
    <location>
        <begin position="34"/>
        <end position="46"/>
    </location>
</feature>
<protein>
    <submittedName>
        <fullName evidence="2">Calmodulin protein 1</fullName>
    </submittedName>
</protein>
<name>A0A0W8DQ82_PHYNI</name>
<gene>
    <name evidence="2" type="ORF">AM588_10007790</name>
</gene>
<feature type="region of interest" description="Disordered" evidence="1">
    <location>
        <begin position="81"/>
        <end position="118"/>
    </location>
</feature>
<sequence length="188" mass="20889">MDGDTLDRELASLADTITVSNPITFGQKPTWRTTQKDAESKAKRESEFAKTLPKKFILTEPRDAKNDFSVVAAAAKNPMQPLRPSLLLNEDGSRSSSANIPGDISSRAALTTPPSRVPIAKRSHMDGILRGVPGSTEPISTIQQRAFVYDNEMSNMNRDKDTSHHRKRDAYSEYVEARARFSKMHSVN</sequence>
<evidence type="ECO:0000313" key="3">
    <source>
        <dbReference type="Proteomes" id="UP000054636"/>
    </source>
</evidence>
<organism evidence="2 3">
    <name type="scientific">Phytophthora nicotianae</name>
    <name type="common">Potato buckeye rot agent</name>
    <name type="synonym">Phytophthora parasitica</name>
    <dbReference type="NCBI Taxonomy" id="4792"/>
    <lineage>
        <taxon>Eukaryota</taxon>
        <taxon>Sar</taxon>
        <taxon>Stramenopiles</taxon>
        <taxon>Oomycota</taxon>
        <taxon>Peronosporomycetes</taxon>
        <taxon>Peronosporales</taxon>
        <taxon>Peronosporaceae</taxon>
        <taxon>Phytophthora</taxon>
    </lineage>
</organism>
<proteinExistence type="predicted"/>
<dbReference type="AlphaFoldDB" id="A0A0W8DQ82"/>
<feature type="region of interest" description="Disordered" evidence="1">
    <location>
        <begin position="26"/>
        <end position="46"/>
    </location>
</feature>
<comment type="caution">
    <text evidence="2">The sequence shown here is derived from an EMBL/GenBank/DDBJ whole genome shotgun (WGS) entry which is preliminary data.</text>
</comment>
<accession>A0A0W8DQ82</accession>
<dbReference type="EMBL" id="LNFP01000071">
    <property type="protein sequence ID" value="KUF98364.1"/>
    <property type="molecule type" value="Genomic_DNA"/>
</dbReference>